<dbReference type="PANTHER" id="PTHR40266:SF2">
    <property type="entry name" value="TOXIN HIGB-1"/>
    <property type="match status" value="1"/>
</dbReference>
<gene>
    <name evidence="1" type="ORF">Q4481_13310</name>
</gene>
<dbReference type="PANTHER" id="PTHR40266">
    <property type="entry name" value="TOXIN HIGB-1"/>
    <property type="match status" value="1"/>
</dbReference>
<dbReference type="Pfam" id="PF05015">
    <property type="entry name" value="HigB-like_toxin"/>
    <property type="match status" value="1"/>
</dbReference>
<sequence>MIRSFKGQMTALVAKGQIAKGFPANVVRSAQRKLKMLDEAGEIADLLSPPGNRLEALKGDRKGQYSIRINDQWRTCFVWTEDGPRDVEIVDYHV</sequence>
<evidence type="ECO:0000313" key="2">
    <source>
        <dbReference type="Proteomes" id="UP001174932"/>
    </source>
</evidence>
<keyword evidence="2" id="KW-1185">Reference proteome</keyword>
<comment type="caution">
    <text evidence="1">The sequence shown here is derived from an EMBL/GenBank/DDBJ whole genome shotgun (WGS) entry which is preliminary data.</text>
</comment>
<reference evidence="1" key="1">
    <citation type="journal article" date="2015" name="Int. J. Syst. Evol. Microbiol.">
        <title>Rhizobium alvei sp. nov., isolated from a freshwater river.</title>
        <authorList>
            <person name="Sheu S.Y."/>
            <person name="Huang H.W."/>
            <person name="Young C.C."/>
            <person name="Chen W.M."/>
        </authorList>
    </citation>
    <scope>NUCLEOTIDE SEQUENCE</scope>
    <source>
        <strain evidence="1">TNR-22</strain>
    </source>
</reference>
<dbReference type="InterPro" id="IPR035093">
    <property type="entry name" value="RelE/ParE_toxin_dom_sf"/>
</dbReference>
<dbReference type="Gene3D" id="3.30.2310.20">
    <property type="entry name" value="RelE-like"/>
    <property type="match status" value="1"/>
</dbReference>
<dbReference type="SUPFAM" id="SSF143011">
    <property type="entry name" value="RelE-like"/>
    <property type="match status" value="1"/>
</dbReference>
<accession>A0ABT8YMH5</accession>
<proteinExistence type="predicted"/>
<reference evidence="1" key="2">
    <citation type="submission" date="2023-07" db="EMBL/GenBank/DDBJ databases">
        <authorList>
            <person name="Shen H."/>
        </authorList>
    </citation>
    <scope>NUCLEOTIDE SEQUENCE</scope>
    <source>
        <strain evidence="1">TNR-22</strain>
    </source>
</reference>
<dbReference type="EMBL" id="JAUOZU010000008">
    <property type="protein sequence ID" value="MDO6964940.1"/>
    <property type="molecule type" value="Genomic_DNA"/>
</dbReference>
<dbReference type="Proteomes" id="UP001174932">
    <property type="component" value="Unassembled WGS sequence"/>
</dbReference>
<evidence type="ECO:0000313" key="1">
    <source>
        <dbReference type="EMBL" id="MDO6964940.1"/>
    </source>
</evidence>
<dbReference type="RefSeq" id="WP_304376858.1">
    <property type="nucleotide sequence ID" value="NZ_JAUOZU010000008.1"/>
</dbReference>
<organism evidence="1 2">
    <name type="scientific">Rhizobium alvei</name>
    <dbReference type="NCBI Taxonomy" id="1132659"/>
    <lineage>
        <taxon>Bacteria</taxon>
        <taxon>Pseudomonadati</taxon>
        <taxon>Pseudomonadota</taxon>
        <taxon>Alphaproteobacteria</taxon>
        <taxon>Hyphomicrobiales</taxon>
        <taxon>Rhizobiaceae</taxon>
        <taxon>Rhizobium/Agrobacterium group</taxon>
        <taxon>Rhizobium</taxon>
    </lineage>
</organism>
<dbReference type="InterPro" id="IPR007711">
    <property type="entry name" value="HigB-1"/>
</dbReference>
<protein>
    <submittedName>
        <fullName evidence="1">Type II toxin-antitoxin system RelE/ParE family toxin</fullName>
    </submittedName>
</protein>
<name>A0ABT8YMH5_9HYPH</name>